<accession>A0A4R0QNY3</accession>
<keyword evidence="2" id="KW-1185">Reference proteome</keyword>
<proteinExistence type="predicted"/>
<dbReference type="EMBL" id="RXLP01000025">
    <property type="protein sequence ID" value="TCD53913.1"/>
    <property type="molecule type" value="Genomic_DNA"/>
</dbReference>
<organism evidence="1 2">
    <name type="scientific">Alloscardovia theropitheci</name>
    <dbReference type="NCBI Taxonomy" id="2496842"/>
    <lineage>
        <taxon>Bacteria</taxon>
        <taxon>Bacillati</taxon>
        <taxon>Actinomycetota</taxon>
        <taxon>Actinomycetes</taxon>
        <taxon>Bifidobacteriales</taxon>
        <taxon>Bifidobacteriaceae</taxon>
        <taxon>Alloscardovia</taxon>
    </lineage>
</organism>
<sequence>MDTKFSVALHVLAMVSESSESLSSQKIAESVGTNASYIRKIIVLLNKANILESRQGKRGYSLSKSARDISLLEVYYATQEIDHIKLFDIHSNTSEECPVGRYIGEAVHDTFSPVEEHLERELASQNLEDVIENLYREASKSNSHKNNRNEK</sequence>
<gene>
    <name evidence="1" type="ORF">EJ419_06500</name>
</gene>
<dbReference type="AlphaFoldDB" id="A0A4R0QNY3"/>
<name>A0A4R0QNY3_9BIFI</name>
<dbReference type="PANTHER" id="PTHR33221:SF15">
    <property type="entry name" value="HTH-TYPE TRANSCRIPTIONAL REGULATOR YWGB-RELATED"/>
    <property type="match status" value="1"/>
</dbReference>
<protein>
    <submittedName>
        <fullName evidence="1">Rrf2 family transcriptional regulator</fullName>
    </submittedName>
</protein>
<dbReference type="GO" id="GO:0003700">
    <property type="term" value="F:DNA-binding transcription factor activity"/>
    <property type="evidence" value="ECO:0007669"/>
    <property type="project" value="TreeGrafter"/>
</dbReference>
<reference evidence="1 2" key="1">
    <citation type="submission" date="2018-12" db="EMBL/GenBank/DDBJ databases">
        <title>Alloscrdovia theropitheci sp. nov: a novel taxon from the feces of the bleeding-herat monkey (Theropithecus geleda).</title>
        <authorList>
            <person name="Modesto M."/>
        </authorList>
    </citation>
    <scope>NUCLEOTIDE SEQUENCE [LARGE SCALE GENOMIC DNA]</scope>
    <source>
        <strain evidence="1 2">GLDI4/2</strain>
    </source>
</reference>
<dbReference type="InterPro" id="IPR036390">
    <property type="entry name" value="WH_DNA-bd_sf"/>
</dbReference>
<dbReference type="SUPFAM" id="SSF46785">
    <property type="entry name" value="Winged helix' DNA-binding domain"/>
    <property type="match status" value="1"/>
</dbReference>
<dbReference type="OrthoDB" id="9808360at2"/>
<dbReference type="Proteomes" id="UP000291289">
    <property type="component" value="Unassembled WGS sequence"/>
</dbReference>
<dbReference type="InterPro" id="IPR000944">
    <property type="entry name" value="Tscrpt_reg_Rrf2"/>
</dbReference>
<dbReference type="GO" id="GO:0005829">
    <property type="term" value="C:cytosol"/>
    <property type="evidence" value="ECO:0007669"/>
    <property type="project" value="TreeGrafter"/>
</dbReference>
<dbReference type="InterPro" id="IPR036388">
    <property type="entry name" value="WH-like_DNA-bd_sf"/>
</dbReference>
<comment type="caution">
    <text evidence="1">The sequence shown here is derived from an EMBL/GenBank/DDBJ whole genome shotgun (WGS) entry which is preliminary data.</text>
</comment>
<dbReference type="PANTHER" id="PTHR33221">
    <property type="entry name" value="WINGED HELIX-TURN-HELIX TRANSCRIPTIONAL REGULATOR, RRF2 FAMILY"/>
    <property type="match status" value="1"/>
</dbReference>
<evidence type="ECO:0000313" key="1">
    <source>
        <dbReference type="EMBL" id="TCD53913.1"/>
    </source>
</evidence>
<dbReference type="PROSITE" id="PS51197">
    <property type="entry name" value="HTH_RRF2_2"/>
    <property type="match status" value="1"/>
</dbReference>
<dbReference type="Pfam" id="PF02082">
    <property type="entry name" value="Rrf2"/>
    <property type="match status" value="1"/>
</dbReference>
<evidence type="ECO:0000313" key="2">
    <source>
        <dbReference type="Proteomes" id="UP000291289"/>
    </source>
</evidence>
<dbReference type="Gene3D" id="1.10.10.10">
    <property type="entry name" value="Winged helix-like DNA-binding domain superfamily/Winged helix DNA-binding domain"/>
    <property type="match status" value="1"/>
</dbReference>